<feature type="compositionally biased region" description="Low complexity" evidence="1">
    <location>
        <begin position="361"/>
        <end position="379"/>
    </location>
</feature>
<feature type="compositionally biased region" description="Acidic residues" evidence="1">
    <location>
        <begin position="428"/>
        <end position="438"/>
    </location>
</feature>
<protein>
    <recommendedName>
        <fullName evidence="5">Chondroitin proteoglycan 4 domain-containing protein</fullName>
    </recommendedName>
</protein>
<accession>A0AAV5SA57</accession>
<feature type="region of interest" description="Disordered" evidence="1">
    <location>
        <begin position="518"/>
        <end position="603"/>
    </location>
</feature>
<dbReference type="EMBL" id="BTSX01000001">
    <property type="protein sequence ID" value="GMS78953.1"/>
    <property type="molecule type" value="Genomic_DNA"/>
</dbReference>
<keyword evidence="2" id="KW-0732">Signal</keyword>
<keyword evidence="4" id="KW-1185">Reference proteome</keyword>
<dbReference type="Proteomes" id="UP001432027">
    <property type="component" value="Unassembled WGS sequence"/>
</dbReference>
<dbReference type="InterPro" id="IPR053123">
    <property type="entry name" value="CPG4-like"/>
</dbReference>
<dbReference type="PANTHER" id="PTHR37442:SF1">
    <property type="entry name" value="CHONDROITIN PROTEOGLYCAN 4 DOMAIN-CONTAINING PROTEIN"/>
    <property type="match status" value="1"/>
</dbReference>
<evidence type="ECO:0000313" key="4">
    <source>
        <dbReference type="Proteomes" id="UP001432027"/>
    </source>
</evidence>
<gene>
    <name evidence="3" type="ORF">PENTCL1PPCAC_1128</name>
</gene>
<comment type="caution">
    <text evidence="3">The sequence shown here is derived from an EMBL/GenBank/DDBJ whole genome shotgun (WGS) entry which is preliminary data.</text>
</comment>
<evidence type="ECO:0008006" key="5">
    <source>
        <dbReference type="Google" id="ProtNLM"/>
    </source>
</evidence>
<proteinExistence type="predicted"/>
<sequence length="636" mass="66799">DRQDTAMLLRILLVAATAYGAAIPQNPSCLEKCLVAGGIVGAAADLNFFKSVAVDINNFCNVYTALLKCASGCSQDDLNLVMKHTQHASYVCKEKLEEIKTVHDCLESDTTDPLSDCSKVCEVTEHVPLRLDSTATAPVNPNVPAEGTGPLCGKQMCVLKCAREQLNKQCAGAGDLFKEIARHQVEIGWDMLQAQSENTNDTASQLVALSYLANIPEKCVYLTNLETFDKEIGGDSMKKPEVMPGMEFSNDTMADSESSQTSTDIASFDASLFDFAPPIGPPSEFTVSDAPGDDFTVTSTFPEEAVKVLGGPMTTTIFVEEETTITPEEVEEETTVTPAVEEEQTTVLTATVPTTTTTVVETTTTEAESTTIAEEVTSSIAPPSQSGSLAAAVDAPVESMDKMEGGVHAQPKPAEAPIAGTSFSASAETDESEDEAAETAESTDKEASMGTRPVTSGPTMGGEEAAKEAGPGLIASRPVTEEDKDKMEEEEETTAEGKSIEFKVGLNSDGKVEAKVEGAGSAEGVPAEGEKSAEAVTGMAGASMDGKTEEAEKEEDEEMTDGMGEEVEKQAGEGDGTMANKDSEGAEITTDSTIVVDDENESEVETNVVTEKAKINSAGSVSILTAVFALVAVMFA</sequence>
<evidence type="ECO:0000256" key="2">
    <source>
        <dbReference type="SAM" id="SignalP"/>
    </source>
</evidence>
<dbReference type="PANTHER" id="PTHR37442">
    <property type="entry name" value="F18A1.7 PROTEIN-RELATED"/>
    <property type="match status" value="1"/>
</dbReference>
<feature type="non-terminal residue" evidence="3">
    <location>
        <position position="1"/>
    </location>
</feature>
<reference evidence="3" key="1">
    <citation type="submission" date="2023-10" db="EMBL/GenBank/DDBJ databases">
        <title>Genome assembly of Pristionchus species.</title>
        <authorList>
            <person name="Yoshida K."/>
            <person name="Sommer R.J."/>
        </authorList>
    </citation>
    <scope>NUCLEOTIDE SEQUENCE</scope>
    <source>
        <strain evidence="3">RS0144</strain>
    </source>
</reference>
<organism evidence="3 4">
    <name type="scientific">Pristionchus entomophagus</name>
    <dbReference type="NCBI Taxonomy" id="358040"/>
    <lineage>
        <taxon>Eukaryota</taxon>
        <taxon>Metazoa</taxon>
        <taxon>Ecdysozoa</taxon>
        <taxon>Nematoda</taxon>
        <taxon>Chromadorea</taxon>
        <taxon>Rhabditida</taxon>
        <taxon>Rhabditina</taxon>
        <taxon>Diplogasteromorpha</taxon>
        <taxon>Diplogasteroidea</taxon>
        <taxon>Neodiplogasteridae</taxon>
        <taxon>Pristionchus</taxon>
    </lineage>
</organism>
<dbReference type="AlphaFoldDB" id="A0AAV5SA57"/>
<feature type="signal peptide" evidence="2">
    <location>
        <begin position="1"/>
        <end position="22"/>
    </location>
</feature>
<feature type="compositionally biased region" description="Acidic residues" evidence="1">
    <location>
        <begin position="551"/>
        <end position="565"/>
    </location>
</feature>
<evidence type="ECO:0000256" key="1">
    <source>
        <dbReference type="SAM" id="MobiDB-lite"/>
    </source>
</evidence>
<evidence type="ECO:0000313" key="3">
    <source>
        <dbReference type="EMBL" id="GMS78953.1"/>
    </source>
</evidence>
<feature type="region of interest" description="Disordered" evidence="1">
    <location>
        <begin position="361"/>
        <end position="504"/>
    </location>
</feature>
<name>A0AAV5SA57_9BILA</name>
<feature type="chain" id="PRO_5043450620" description="Chondroitin proteoglycan 4 domain-containing protein" evidence="2">
    <location>
        <begin position="23"/>
        <end position="636"/>
    </location>
</feature>